<evidence type="ECO:0000256" key="6">
    <source>
        <dbReference type="SAM" id="MobiDB-lite"/>
    </source>
</evidence>
<keyword evidence="3" id="KW-0805">Transcription regulation</keyword>
<dbReference type="PROSITE" id="PS50048">
    <property type="entry name" value="ZN2_CY6_FUNGAL_2"/>
    <property type="match status" value="1"/>
</dbReference>
<keyword evidence="4" id="KW-0804">Transcription</keyword>
<feature type="compositionally biased region" description="Polar residues" evidence="6">
    <location>
        <begin position="724"/>
        <end position="738"/>
    </location>
</feature>
<evidence type="ECO:0000313" key="8">
    <source>
        <dbReference type="EMBL" id="KAK4226762.1"/>
    </source>
</evidence>
<dbReference type="InterPro" id="IPR007219">
    <property type="entry name" value="XnlR_reg_dom"/>
</dbReference>
<comment type="caution">
    <text evidence="8">The sequence shown here is derived from an EMBL/GenBank/DDBJ whole genome shotgun (WGS) entry which is preliminary data.</text>
</comment>
<keyword evidence="5" id="KW-0539">Nucleus</keyword>
<comment type="subcellular location">
    <subcellularLocation>
        <location evidence="1">Nucleus</location>
    </subcellularLocation>
</comment>
<feature type="region of interest" description="Disordered" evidence="6">
    <location>
        <begin position="1"/>
        <end position="48"/>
    </location>
</feature>
<dbReference type="PANTHER" id="PTHR47338:SF5">
    <property type="entry name" value="ZN(II)2CYS6 TRANSCRIPTION FACTOR (EUROFUNG)"/>
    <property type="match status" value="1"/>
</dbReference>
<dbReference type="CDD" id="cd00067">
    <property type="entry name" value="GAL4"/>
    <property type="match status" value="1"/>
</dbReference>
<feature type="domain" description="Zn(2)-C6 fungal-type" evidence="7">
    <location>
        <begin position="51"/>
        <end position="84"/>
    </location>
</feature>
<dbReference type="GO" id="GO:0000981">
    <property type="term" value="F:DNA-binding transcription factor activity, RNA polymerase II-specific"/>
    <property type="evidence" value="ECO:0007669"/>
    <property type="project" value="InterPro"/>
</dbReference>
<dbReference type="GO" id="GO:0005634">
    <property type="term" value="C:nucleus"/>
    <property type="evidence" value="ECO:0007669"/>
    <property type="project" value="UniProtKB-SubCell"/>
</dbReference>
<dbReference type="Proteomes" id="UP001301958">
    <property type="component" value="Unassembled WGS sequence"/>
</dbReference>
<dbReference type="Pfam" id="PF04082">
    <property type="entry name" value="Fungal_trans"/>
    <property type="match status" value="1"/>
</dbReference>
<evidence type="ECO:0000256" key="3">
    <source>
        <dbReference type="ARBA" id="ARBA00023015"/>
    </source>
</evidence>
<protein>
    <submittedName>
        <fullName evidence="8">Fungal-specific transcription factor domain-containing protein</fullName>
    </submittedName>
</protein>
<reference evidence="8" key="1">
    <citation type="journal article" date="2023" name="Mol. Phylogenet. Evol.">
        <title>Genome-scale phylogeny and comparative genomics of the fungal order Sordariales.</title>
        <authorList>
            <person name="Hensen N."/>
            <person name="Bonometti L."/>
            <person name="Westerberg I."/>
            <person name="Brannstrom I.O."/>
            <person name="Guillou S."/>
            <person name="Cros-Aarteil S."/>
            <person name="Calhoun S."/>
            <person name="Haridas S."/>
            <person name="Kuo A."/>
            <person name="Mondo S."/>
            <person name="Pangilinan J."/>
            <person name="Riley R."/>
            <person name="LaButti K."/>
            <person name="Andreopoulos B."/>
            <person name="Lipzen A."/>
            <person name="Chen C."/>
            <person name="Yan M."/>
            <person name="Daum C."/>
            <person name="Ng V."/>
            <person name="Clum A."/>
            <person name="Steindorff A."/>
            <person name="Ohm R.A."/>
            <person name="Martin F."/>
            <person name="Silar P."/>
            <person name="Natvig D.O."/>
            <person name="Lalanne C."/>
            <person name="Gautier V."/>
            <person name="Ament-Velasquez S.L."/>
            <person name="Kruys A."/>
            <person name="Hutchinson M.I."/>
            <person name="Powell A.J."/>
            <person name="Barry K."/>
            <person name="Miller A.N."/>
            <person name="Grigoriev I.V."/>
            <person name="Debuchy R."/>
            <person name="Gladieux P."/>
            <person name="Hiltunen Thoren M."/>
            <person name="Johannesson H."/>
        </authorList>
    </citation>
    <scope>NUCLEOTIDE SEQUENCE</scope>
    <source>
        <strain evidence="8">CBS 990.96</strain>
    </source>
</reference>
<dbReference type="EMBL" id="MU865342">
    <property type="protein sequence ID" value="KAK4226762.1"/>
    <property type="molecule type" value="Genomic_DNA"/>
</dbReference>
<name>A0AAN7BNX8_9PEZI</name>
<evidence type="ECO:0000256" key="4">
    <source>
        <dbReference type="ARBA" id="ARBA00023163"/>
    </source>
</evidence>
<organism evidence="8 9">
    <name type="scientific">Podospora fimiseda</name>
    <dbReference type="NCBI Taxonomy" id="252190"/>
    <lineage>
        <taxon>Eukaryota</taxon>
        <taxon>Fungi</taxon>
        <taxon>Dikarya</taxon>
        <taxon>Ascomycota</taxon>
        <taxon>Pezizomycotina</taxon>
        <taxon>Sordariomycetes</taxon>
        <taxon>Sordariomycetidae</taxon>
        <taxon>Sordariales</taxon>
        <taxon>Podosporaceae</taxon>
        <taxon>Podospora</taxon>
    </lineage>
</organism>
<dbReference type="GO" id="GO:0008270">
    <property type="term" value="F:zinc ion binding"/>
    <property type="evidence" value="ECO:0007669"/>
    <property type="project" value="InterPro"/>
</dbReference>
<dbReference type="GO" id="GO:0003677">
    <property type="term" value="F:DNA binding"/>
    <property type="evidence" value="ECO:0007669"/>
    <property type="project" value="InterPro"/>
</dbReference>
<dbReference type="SUPFAM" id="SSF57701">
    <property type="entry name" value="Zn2/Cys6 DNA-binding domain"/>
    <property type="match status" value="1"/>
</dbReference>
<dbReference type="SMART" id="SM00906">
    <property type="entry name" value="Fungal_trans"/>
    <property type="match status" value="1"/>
</dbReference>
<dbReference type="AlphaFoldDB" id="A0AAN7BNX8"/>
<keyword evidence="2" id="KW-0479">Metal-binding</keyword>
<dbReference type="InterPro" id="IPR050815">
    <property type="entry name" value="TF_fung"/>
</dbReference>
<dbReference type="GO" id="GO:0006351">
    <property type="term" value="P:DNA-templated transcription"/>
    <property type="evidence" value="ECO:0007669"/>
    <property type="project" value="InterPro"/>
</dbReference>
<accession>A0AAN7BNX8</accession>
<evidence type="ECO:0000256" key="5">
    <source>
        <dbReference type="ARBA" id="ARBA00023242"/>
    </source>
</evidence>
<dbReference type="SMART" id="SM00066">
    <property type="entry name" value="GAL4"/>
    <property type="match status" value="1"/>
</dbReference>
<feature type="region of interest" description="Disordered" evidence="6">
    <location>
        <begin position="685"/>
        <end position="781"/>
    </location>
</feature>
<evidence type="ECO:0000256" key="1">
    <source>
        <dbReference type="ARBA" id="ARBA00004123"/>
    </source>
</evidence>
<sequence>MTAGSPDGPAGPSEGADIGSVGAGAAGGAGPRGGVKKSRAKSHPPQRAAIACANCRRSKIKCFNNNDGQSPCTHCLHNGRSCTYPEVTPTAIKRSAEPILLKTEPHERKRPRRVEDIAKTEGVLSHSVIAEDVLSVSYLDQALWDQLFDLYRLHFSTELPFLHLATLKQDFSKRVRGKQPETNPDRNLVLLGILALTARFSPKLVAYATAPRKPSSASTVAAPTAEDAATASEYYANVLTKALGGLKEAMTIASVERVQAFLMLGLYEWSQVSPRVGGMAAWMYIGNAIRMAMALGLNNGDRDTHKLFRPRAAATPPPTSSAAQSQIVTAKEVRRRTMFSCFILDRLLGCGKDRVLTIRSDELRIKLPCDERDFDRSNESFTGWLNVSMSSSDDRPASPSLLGCFIRLVDLWGDISKWSFSGGRFAEGYNPPWEEKTSFYHLRQRLEQFFSDLPEYFDWSSENFYRNENPQDMSVYVSLHVVGALCKMMLFREYIPFIPLRCDKPMGPLDAPTFVEPPRRPEFWEEMADEVFRAARVIADLVELSQAKLPMSSLVCFAVWTAAYVGIYAIKFPHMDVGRRMIPPDWEKKEDLPAARETESGPTGILFKTLGQMSGPLKMAKTYVRHFRDFDEYYDKIKTDYQIHAMKKSADQNQLSLRMGGGGGGLEEWREQGLKVVNNGEILAVESDDKHSSRGSTIEPGSQQNSEHYSSYPRQYAPKPPSSFTPINLGQHSTSSPALKTESLHSPVYPHERQLPPNQGLPPPPPPPPYHGGNSINSPQITNEMSWDISLDMIGNSFMSVYMQQTRDGVSDDFLIRHIDTYQSQPWIDAPGGNCFAYGEEFYHPSVNAASSSMAGPEGVNGGGGGGLTRVCEMCAFFMVVSG</sequence>
<proteinExistence type="predicted"/>
<dbReference type="PANTHER" id="PTHR47338">
    <property type="entry name" value="ZN(II)2CYS6 TRANSCRIPTION FACTOR (EUROFUNG)-RELATED"/>
    <property type="match status" value="1"/>
</dbReference>
<feature type="compositionally biased region" description="Pro residues" evidence="6">
    <location>
        <begin position="759"/>
        <end position="770"/>
    </location>
</feature>
<dbReference type="PROSITE" id="PS00463">
    <property type="entry name" value="ZN2_CY6_FUNGAL_1"/>
    <property type="match status" value="1"/>
</dbReference>
<dbReference type="InterPro" id="IPR001138">
    <property type="entry name" value="Zn2Cys6_DnaBD"/>
</dbReference>
<dbReference type="Gene3D" id="4.10.240.10">
    <property type="entry name" value="Zn(2)-C6 fungal-type DNA-binding domain"/>
    <property type="match status" value="1"/>
</dbReference>
<feature type="compositionally biased region" description="Polar residues" evidence="6">
    <location>
        <begin position="694"/>
        <end position="713"/>
    </location>
</feature>
<dbReference type="Pfam" id="PF00172">
    <property type="entry name" value="Zn_clus"/>
    <property type="match status" value="1"/>
</dbReference>
<evidence type="ECO:0000259" key="7">
    <source>
        <dbReference type="PROSITE" id="PS50048"/>
    </source>
</evidence>
<dbReference type="InterPro" id="IPR036864">
    <property type="entry name" value="Zn2-C6_fun-type_DNA-bd_sf"/>
</dbReference>
<evidence type="ECO:0000256" key="2">
    <source>
        <dbReference type="ARBA" id="ARBA00022723"/>
    </source>
</evidence>
<feature type="compositionally biased region" description="Basic residues" evidence="6">
    <location>
        <begin position="34"/>
        <end position="44"/>
    </location>
</feature>
<gene>
    <name evidence="8" type="ORF">QBC38DRAFT_510132</name>
</gene>
<keyword evidence="9" id="KW-1185">Reference proteome</keyword>
<feature type="compositionally biased region" description="Gly residues" evidence="6">
    <location>
        <begin position="21"/>
        <end position="33"/>
    </location>
</feature>
<reference evidence="8" key="2">
    <citation type="submission" date="2023-05" db="EMBL/GenBank/DDBJ databases">
        <authorList>
            <consortium name="Lawrence Berkeley National Laboratory"/>
            <person name="Steindorff A."/>
            <person name="Hensen N."/>
            <person name="Bonometti L."/>
            <person name="Westerberg I."/>
            <person name="Brannstrom I.O."/>
            <person name="Guillou S."/>
            <person name="Cros-Aarteil S."/>
            <person name="Calhoun S."/>
            <person name="Haridas S."/>
            <person name="Kuo A."/>
            <person name="Mondo S."/>
            <person name="Pangilinan J."/>
            <person name="Riley R."/>
            <person name="Labutti K."/>
            <person name="Andreopoulos B."/>
            <person name="Lipzen A."/>
            <person name="Chen C."/>
            <person name="Yanf M."/>
            <person name="Daum C."/>
            <person name="Ng V."/>
            <person name="Clum A."/>
            <person name="Ohm R."/>
            <person name="Martin F."/>
            <person name="Silar P."/>
            <person name="Natvig D."/>
            <person name="Lalanne C."/>
            <person name="Gautier V."/>
            <person name="Ament-Velasquez S.L."/>
            <person name="Kruys A."/>
            <person name="Hutchinson M.I."/>
            <person name="Powell A.J."/>
            <person name="Barry K."/>
            <person name="Miller A.N."/>
            <person name="Grigoriev I.V."/>
            <person name="Debuchy R."/>
            <person name="Gladieux P."/>
            <person name="Thoren M.H."/>
            <person name="Johannesson H."/>
        </authorList>
    </citation>
    <scope>NUCLEOTIDE SEQUENCE</scope>
    <source>
        <strain evidence="8">CBS 990.96</strain>
    </source>
</reference>
<evidence type="ECO:0000313" key="9">
    <source>
        <dbReference type="Proteomes" id="UP001301958"/>
    </source>
</evidence>
<dbReference type="CDD" id="cd12148">
    <property type="entry name" value="fungal_TF_MHR"/>
    <property type="match status" value="1"/>
</dbReference>